<organism evidence="2 3">
    <name type="scientific">Araneus ventricosus</name>
    <name type="common">Orbweaver spider</name>
    <name type="synonym">Epeira ventricosa</name>
    <dbReference type="NCBI Taxonomy" id="182803"/>
    <lineage>
        <taxon>Eukaryota</taxon>
        <taxon>Metazoa</taxon>
        <taxon>Ecdysozoa</taxon>
        <taxon>Arthropoda</taxon>
        <taxon>Chelicerata</taxon>
        <taxon>Arachnida</taxon>
        <taxon>Araneae</taxon>
        <taxon>Araneomorphae</taxon>
        <taxon>Entelegynae</taxon>
        <taxon>Araneoidea</taxon>
        <taxon>Araneidae</taxon>
        <taxon>Araneus</taxon>
    </lineage>
</organism>
<accession>A0A4Y2V5P9</accession>
<sequence>MGNEGFGPPLGKRFTKSRSLECARTLRYLPQVCSSEPSSQSLSPSQRHVSGMQCPSPRHRNWLIRHFWGIWLSATETKLTMLVKVTRGKKLEFIEWAGFM</sequence>
<proteinExistence type="predicted"/>
<reference evidence="2 3" key="1">
    <citation type="journal article" date="2019" name="Sci. Rep.">
        <title>Orb-weaving spider Araneus ventricosus genome elucidates the spidroin gene catalogue.</title>
        <authorList>
            <person name="Kono N."/>
            <person name="Nakamura H."/>
            <person name="Ohtoshi R."/>
            <person name="Moran D.A.P."/>
            <person name="Shinohara A."/>
            <person name="Yoshida Y."/>
            <person name="Fujiwara M."/>
            <person name="Mori M."/>
            <person name="Tomita M."/>
            <person name="Arakawa K."/>
        </authorList>
    </citation>
    <scope>NUCLEOTIDE SEQUENCE [LARGE SCALE GENOMIC DNA]</scope>
</reference>
<feature type="compositionally biased region" description="Low complexity" evidence="1">
    <location>
        <begin position="34"/>
        <end position="46"/>
    </location>
</feature>
<feature type="region of interest" description="Disordered" evidence="1">
    <location>
        <begin position="34"/>
        <end position="54"/>
    </location>
</feature>
<dbReference type="AlphaFoldDB" id="A0A4Y2V5P9"/>
<evidence type="ECO:0000313" key="2">
    <source>
        <dbReference type="EMBL" id="GBO20613.1"/>
    </source>
</evidence>
<comment type="caution">
    <text evidence="2">The sequence shown here is derived from an EMBL/GenBank/DDBJ whole genome shotgun (WGS) entry which is preliminary data.</text>
</comment>
<dbReference type="Proteomes" id="UP000499080">
    <property type="component" value="Unassembled WGS sequence"/>
</dbReference>
<dbReference type="EMBL" id="BGPR01043943">
    <property type="protein sequence ID" value="GBO20613.1"/>
    <property type="molecule type" value="Genomic_DNA"/>
</dbReference>
<evidence type="ECO:0000313" key="3">
    <source>
        <dbReference type="Proteomes" id="UP000499080"/>
    </source>
</evidence>
<evidence type="ECO:0000256" key="1">
    <source>
        <dbReference type="SAM" id="MobiDB-lite"/>
    </source>
</evidence>
<name>A0A4Y2V5P9_ARAVE</name>
<gene>
    <name evidence="2" type="ORF">AVEN_178298_1</name>
</gene>
<protein>
    <submittedName>
        <fullName evidence="2">Uncharacterized protein</fullName>
    </submittedName>
</protein>
<keyword evidence="3" id="KW-1185">Reference proteome</keyword>